<keyword evidence="4 8" id="KW-0548">Nucleotidyltransferase</keyword>
<dbReference type="GO" id="GO:0000428">
    <property type="term" value="C:DNA-directed RNA polymerase complex"/>
    <property type="evidence" value="ECO:0007669"/>
    <property type="project" value="UniProtKB-KW"/>
</dbReference>
<dbReference type="GO" id="GO:0003899">
    <property type="term" value="F:DNA-directed RNA polymerase activity"/>
    <property type="evidence" value="ECO:0007669"/>
    <property type="project" value="UniProtKB-EC"/>
</dbReference>
<dbReference type="PANTHER" id="PTHR19376">
    <property type="entry name" value="DNA-DIRECTED RNA POLYMERASE"/>
    <property type="match status" value="1"/>
</dbReference>
<dbReference type="PANTHER" id="PTHR19376:SF54">
    <property type="entry name" value="DNA-DIRECTED RNA POLYMERASE SUBUNIT BETA"/>
    <property type="match status" value="1"/>
</dbReference>
<dbReference type="InterPro" id="IPR006592">
    <property type="entry name" value="RNA_pol_N"/>
</dbReference>
<dbReference type="GO" id="GO:0006351">
    <property type="term" value="P:DNA-templated transcription"/>
    <property type="evidence" value="ECO:0007669"/>
    <property type="project" value="InterPro"/>
</dbReference>
<feature type="domain" description="RNA polymerase N-terminal" evidence="9">
    <location>
        <begin position="15"/>
        <end position="192"/>
    </location>
</feature>
<dbReference type="SMART" id="SM00663">
    <property type="entry name" value="RPOLA_N"/>
    <property type="match status" value="1"/>
</dbReference>
<dbReference type="PaxDb" id="3880-AES86501"/>
<evidence type="ECO:0000256" key="3">
    <source>
        <dbReference type="ARBA" id="ARBA00022679"/>
    </source>
</evidence>
<evidence type="ECO:0000256" key="1">
    <source>
        <dbReference type="ARBA" id="ARBA00004026"/>
    </source>
</evidence>
<dbReference type="AlphaFoldDB" id="G7JFP2"/>
<reference evidence="10 12" key="1">
    <citation type="journal article" date="2011" name="Nature">
        <title>The Medicago genome provides insight into the evolution of rhizobial symbioses.</title>
        <authorList>
            <person name="Young N.D."/>
            <person name="Debelle F."/>
            <person name="Oldroyd G.E."/>
            <person name="Geurts R."/>
            <person name="Cannon S.B."/>
            <person name="Udvardi M.K."/>
            <person name="Benedito V.A."/>
            <person name="Mayer K.F."/>
            <person name="Gouzy J."/>
            <person name="Schoof H."/>
            <person name="Van de Peer Y."/>
            <person name="Proost S."/>
            <person name="Cook D.R."/>
            <person name="Meyers B.C."/>
            <person name="Spannagl M."/>
            <person name="Cheung F."/>
            <person name="De Mita S."/>
            <person name="Krishnakumar V."/>
            <person name="Gundlach H."/>
            <person name="Zhou S."/>
            <person name="Mudge J."/>
            <person name="Bharti A.K."/>
            <person name="Murray J.D."/>
            <person name="Naoumkina M.A."/>
            <person name="Rosen B."/>
            <person name="Silverstein K.A."/>
            <person name="Tang H."/>
            <person name="Rombauts S."/>
            <person name="Zhao P.X."/>
            <person name="Zhou P."/>
            <person name="Barbe V."/>
            <person name="Bardou P."/>
            <person name="Bechner M."/>
            <person name="Bellec A."/>
            <person name="Berger A."/>
            <person name="Berges H."/>
            <person name="Bidwell S."/>
            <person name="Bisseling T."/>
            <person name="Choisne N."/>
            <person name="Couloux A."/>
            <person name="Denny R."/>
            <person name="Deshpande S."/>
            <person name="Dai X."/>
            <person name="Doyle J.J."/>
            <person name="Dudez A.M."/>
            <person name="Farmer A.D."/>
            <person name="Fouteau S."/>
            <person name="Franken C."/>
            <person name="Gibelin C."/>
            <person name="Gish J."/>
            <person name="Goldstein S."/>
            <person name="Gonzalez A.J."/>
            <person name="Green P.J."/>
            <person name="Hallab A."/>
            <person name="Hartog M."/>
            <person name="Hua A."/>
            <person name="Humphray S.J."/>
            <person name="Jeong D.H."/>
            <person name="Jing Y."/>
            <person name="Jocker A."/>
            <person name="Kenton S.M."/>
            <person name="Kim D.J."/>
            <person name="Klee K."/>
            <person name="Lai H."/>
            <person name="Lang C."/>
            <person name="Lin S."/>
            <person name="Macmil S.L."/>
            <person name="Magdelenat G."/>
            <person name="Matthews L."/>
            <person name="McCorrison J."/>
            <person name="Monaghan E.L."/>
            <person name="Mun J.H."/>
            <person name="Najar F.Z."/>
            <person name="Nicholson C."/>
            <person name="Noirot C."/>
            <person name="O'Bleness M."/>
            <person name="Paule C.R."/>
            <person name="Poulain J."/>
            <person name="Prion F."/>
            <person name="Qin B."/>
            <person name="Qu C."/>
            <person name="Retzel E.F."/>
            <person name="Riddle C."/>
            <person name="Sallet E."/>
            <person name="Samain S."/>
            <person name="Samson N."/>
            <person name="Sanders I."/>
            <person name="Saurat O."/>
            <person name="Scarpelli C."/>
            <person name="Schiex T."/>
            <person name="Segurens B."/>
            <person name="Severin A.J."/>
            <person name="Sherrier D.J."/>
            <person name="Shi R."/>
            <person name="Sims S."/>
            <person name="Singer S.R."/>
            <person name="Sinharoy S."/>
            <person name="Sterck L."/>
            <person name="Viollet A."/>
            <person name="Wang B.B."/>
            <person name="Wang K."/>
            <person name="Wang M."/>
            <person name="Wang X."/>
            <person name="Warfsmann J."/>
            <person name="Weissenbach J."/>
            <person name="White D.D."/>
            <person name="White J.D."/>
            <person name="Wiley G.B."/>
            <person name="Wincker P."/>
            <person name="Xing Y."/>
            <person name="Yang L."/>
            <person name="Yao Z."/>
            <person name="Ying F."/>
            <person name="Zhai J."/>
            <person name="Zhou L."/>
            <person name="Zuber A."/>
            <person name="Denarie J."/>
            <person name="Dixon R.A."/>
            <person name="May G.D."/>
            <person name="Schwartz D.C."/>
            <person name="Rogers J."/>
            <person name="Quetier F."/>
            <person name="Town C.D."/>
            <person name="Roe B.A."/>
        </authorList>
    </citation>
    <scope>NUCLEOTIDE SEQUENCE [LARGE SCALE GENOMIC DNA]</scope>
    <source>
        <strain evidence="10">A17</strain>
        <strain evidence="11 12">cv. Jemalong A17</strain>
    </source>
</reference>
<keyword evidence="5" id="KW-0862">Zinc</keyword>
<dbReference type="GO" id="GO:0003677">
    <property type="term" value="F:DNA binding"/>
    <property type="evidence" value="ECO:0007669"/>
    <property type="project" value="InterPro"/>
</dbReference>
<keyword evidence="6 8" id="KW-0804">Transcription</keyword>
<gene>
    <name evidence="10" type="ordered locus">MTR_4g009210</name>
</gene>
<protein>
    <recommendedName>
        <fullName evidence="8">DNA-directed RNA polymerase subunit</fullName>
        <ecNumber evidence="8">2.7.7.6</ecNumber>
    </recommendedName>
</protein>
<keyword evidence="2 8" id="KW-0240">DNA-directed RNA polymerase</keyword>
<dbReference type="Pfam" id="PF04997">
    <property type="entry name" value="RNA_pol_Rpb1_1"/>
    <property type="match status" value="1"/>
</dbReference>
<comment type="function">
    <text evidence="1 8">DNA-dependent RNA polymerase catalyzes the transcription of DNA into RNA using the four ribonucleoside triphosphates as substrates.</text>
</comment>
<reference evidence="11" key="3">
    <citation type="submission" date="2015-04" db="UniProtKB">
        <authorList>
            <consortium name="EnsemblPlants"/>
        </authorList>
    </citation>
    <scope>IDENTIFICATION</scope>
    <source>
        <strain evidence="11">cv. Jemalong A17</strain>
    </source>
</reference>
<dbReference type="Gene3D" id="1.10.274.100">
    <property type="entry name" value="RNA polymerase Rpb1, domain 3"/>
    <property type="match status" value="1"/>
</dbReference>
<sequence length="222" mass="25639">MELAKHFIRTNIEPYWMVLCLLSVPPSELRPIIQIFGGKLMSSDINEVYGRVIYMNNTLIDLFTTTRSTLGELVMCQEKLVQVILGTLLDNLRVKKEGFKETTWKTRVAKSKIREKEPIVWEILQEVMRGHPVLLNRAFDGDQMIVNVSLSLEAQLESHLLMFIDMNLLSSDIGDPIFVPTQHIFIGLYVLTTENHRDICANKYNPFSCRNFKNEIFCNNKS</sequence>
<evidence type="ECO:0000256" key="6">
    <source>
        <dbReference type="ARBA" id="ARBA00023163"/>
    </source>
</evidence>
<evidence type="ECO:0000256" key="5">
    <source>
        <dbReference type="ARBA" id="ARBA00022833"/>
    </source>
</evidence>
<evidence type="ECO:0000313" key="10">
    <source>
        <dbReference type="EMBL" id="AES86501.2"/>
    </source>
</evidence>
<comment type="catalytic activity">
    <reaction evidence="7 8">
        <text>RNA(n) + a ribonucleoside 5'-triphosphate = RNA(n+1) + diphosphate</text>
        <dbReference type="Rhea" id="RHEA:21248"/>
        <dbReference type="Rhea" id="RHEA-COMP:14527"/>
        <dbReference type="Rhea" id="RHEA-COMP:17342"/>
        <dbReference type="ChEBI" id="CHEBI:33019"/>
        <dbReference type="ChEBI" id="CHEBI:61557"/>
        <dbReference type="ChEBI" id="CHEBI:140395"/>
        <dbReference type="EC" id="2.7.7.6"/>
    </reaction>
</comment>
<reference evidence="10 12" key="2">
    <citation type="journal article" date="2014" name="BMC Genomics">
        <title>An improved genome release (version Mt4.0) for the model legume Medicago truncatula.</title>
        <authorList>
            <person name="Tang H."/>
            <person name="Krishnakumar V."/>
            <person name="Bidwell S."/>
            <person name="Rosen B."/>
            <person name="Chan A."/>
            <person name="Zhou S."/>
            <person name="Gentzbittel L."/>
            <person name="Childs K.L."/>
            <person name="Yandell M."/>
            <person name="Gundlach H."/>
            <person name="Mayer K.F."/>
            <person name="Schwartz D.C."/>
            <person name="Town C.D."/>
        </authorList>
    </citation>
    <scope>GENOME REANNOTATION</scope>
    <source>
        <strain evidence="11 12">cv. Jemalong A17</strain>
    </source>
</reference>
<evidence type="ECO:0000313" key="12">
    <source>
        <dbReference type="Proteomes" id="UP000002051"/>
    </source>
</evidence>
<dbReference type="Gene3D" id="2.40.40.20">
    <property type="match status" value="1"/>
</dbReference>
<dbReference type="InterPro" id="IPR007080">
    <property type="entry name" value="RNA_pol_Rpb1_1"/>
</dbReference>
<evidence type="ECO:0000313" key="11">
    <source>
        <dbReference type="EnsemblPlants" id="AES86501"/>
    </source>
</evidence>
<keyword evidence="3 8" id="KW-0808">Transferase</keyword>
<evidence type="ECO:0000259" key="9">
    <source>
        <dbReference type="SMART" id="SM00663"/>
    </source>
</evidence>
<dbReference type="SUPFAM" id="SSF64484">
    <property type="entry name" value="beta and beta-prime subunits of DNA dependent RNA-polymerase"/>
    <property type="match status" value="1"/>
</dbReference>
<accession>A0A0C3WR83</accession>
<dbReference type="EC" id="2.7.7.6" evidence="8"/>
<evidence type="ECO:0000256" key="7">
    <source>
        <dbReference type="ARBA" id="ARBA00048552"/>
    </source>
</evidence>
<keyword evidence="12" id="KW-1185">Reference proteome</keyword>
<evidence type="ECO:0000256" key="2">
    <source>
        <dbReference type="ARBA" id="ARBA00022478"/>
    </source>
</evidence>
<accession>G7JFP2</accession>
<dbReference type="EnsemblPlants" id="AES86501">
    <property type="protein sequence ID" value="AES86501"/>
    <property type="gene ID" value="MTR_4g009210"/>
</dbReference>
<dbReference type="Proteomes" id="UP000002051">
    <property type="component" value="Chromosome 4"/>
</dbReference>
<dbReference type="InterPro" id="IPR045867">
    <property type="entry name" value="DNA-dir_RpoC_beta_prime"/>
</dbReference>
<name>G7JFP2_MEDTR</name>
<dbReference type="EMBL" id="CM001220">
    <property type="protein sequence ID" value="AES86501.2"/>
    <property type="molecule type" value="Genomic_DNA"/>
</dbReference>
<evidence type="ECO:0000256" key="4">
    <source>
        <dbReference type="ARBA" id="ARBA00022695"/>
    </source>
</evidence>
<comment type="similarity">
    <text evidence="8">Belongs to the RNA polymerase beta' chain family.</text>
</comment>
<organism evidence="10 12">
    <name type="scientific">Medicago truncatula</name>
    <name type="common">Barrel medic</name>
    <name type="synonym">Medicago tribuloides</name>
    <dbReference type="NCBI Taxonomy" id="3880"/>
    <lineage>
        <taxon>Eukaryota</taxon>
        <taxon>Viridiplantae</taxon>
        <taxon>Streptophyta</taxon>
        <taxon>Embryophyta</taxon>
        <taxon>Tracheophyta</taxon>
        <taxon>Spermatophyta</taxon>
        <taxon>Magnoliopsida</taxon>
        <taxon>eudicotyledons</taxon>
        <taxon>Gunneridae</taxon>
        <taxon>Pentapetalae</taxon>
        <taxon>rosids</taxon>
        <taxon>fabids</taxon>
        <taxon>Fabales</taxon>
        <taxon>Fabaceae</taxon>
        <taxon>Papilionoideae</taxon>
        <taxon>50 kb inversion clade</taxon>
        <taxon>NPAAA clade</taxon>
        <taxon>Hologalegina</taxon>
        <taxon>IRL clade</taxon>
        <taxon>Trifolieae</taxon>
        <taxon>Medicago</taxon>
    </lineage>
</organism>
<dbReference type="HOGENOM" id="CLU_1246996_0_0_1"/>
<dbReference type="STRING" id="3880.G7JFP2"/>
<dbReference type="InterPro" id="IPR042102">
    <property type="entry name" value="RNA_pol_Rpb1_3_sf"/>
</dbReference>
<proteinExistence type="inferred from homology"/>
<evidence type="ECO:0000256" key="8">
    <source>
        <dbReference type="RuleBase" id="RU004279"/>
    </source>
</evidence>